<dbReference type="Pfam" id="PF01497">
    <property type="entry name" value="Peripla_BP_2"/>
    <property type="match status" value="1"/>
</dbReference>
<dbReference type="Proteomes" id="UP000259273">
    <property type="component" value="Unassembled WGS sequence"/>
</dbReference>
<proteinExistence type="predicted"/>
<gene>
    <name evidence="4" type="ORF">DCP75_11385</name>
</gene>
<feature type="chain" id="PRO_5017684297" evidence="2">
    <location>
        <begin position="18"/>
        <end position="289"/>
    </location>
</feature>
<dbReference type="GO" id="GO:0071281">
    <property type="term" value="P:cellular response to iron ion"/>
    <property type="evidence" value="ECO:0007669"/>
    <property type="project" value="TreeGrafter"/>
</dbReference>
<feature type="domain" description="Fe/B12 periplasmic-binding" evidence="3">
    <location>
        <begin position="38"/>
        <end position="289"/>
    </location>
</feature>
<dbReference type="AlphaFoldDB" id="A0A3C1KNL7"/>
<dbReference type="CDD" id="cd01144">
    <property type="entry name" value="BtuF"/>
    <property type="match status" value="1"/>
</dbReference>
<organism evidence="4 5">
    <name type="scientific">Haliea salexigens</name>
    <dbReference type="NCBI Taxonomy" id="287487"/>
    <lineage>
        <taxon>Bacteria</taxon>
        <taxon>Pseudomonadati</taxon>
        <taxon>Pseudomonadota</taxon>
        <taxon>Gammaproteobacteria</taxon>
        <taxon>Cellvibrionales</taxon>
        <taxon>Halieaceae</taxon>
        <taxon>Haliea</taxon>
    </lineage>
</organism>
<dbReference type="Gene3D" id="3.40.50.1980">
    <property type="entry name" value="Nitrogenase molybdenum iron protein domain"/>
    <property type="match status" value="2"/>
</dbReference>
<dbReference type="SUPFAM" id="SSF53807">
    <property type="entry name" value="Helical backbone' metal receptor"/>
    <property type="match status" value="1"/>
</dbReference>
<dbReference type="InterPro" id="IPR054828">
    <property type="entry name" value="Vit_B12_bind_prot"/>
</dbReference>
<dbReference type="NCBIfam" id="NF038402">
    <property type="entry name" value="TroA_like"/>
    <property type="match status" value="1"/>
</dbReference>
<dbReference type="InterPro" id="IPR050902">
    <property type="entry name" value="ABC_Transporter_SBP"/>
</dbReference>
<evidence type="ECO:0000256" key="1">
    <source>
        <dbReference type="ARBA" id="ARBA00022729"/>
    </source>
</evidence>
<dbReference type="PROSITE" id="PS50983">
    <property type="entry name" value="FE_B12_PBP"/>
    <property type="match status" value="1"/>
</dbReference>
<sequence>MLALCCLLTGYAGTLIAGTVTVVDFAGRTVTLPEPAQRIVALAPHIVENLYSAGAGDRLVGVVSYSDFPAQARSLPLVGSFNAFSLEQILASKPDLILMWGSGNGAGALEKLERLGIPVYVSELRSLDNIPASIRRLGQLAGTEAHSETEAQRLEDGFARLAAEYGAAPPLPVFYQIWHQPLQTVNGEHLISQIITLCGGRNIFADAATLAPQINLESVLARNPRVIVAGGMETAHPEWLEHWRQYPGLRALSGGLLSVNPDLIQRPTARALDGARDLCRKLEAVRTGK</sequence>
<dbReference type="PANTHER" id="PTHR30535:SF34">
    <property type="entry name" value="MOLYBDATE-BINDING PROTEIN MOLA"/>
    <property type="match status" value="1"/>
</dbReference>
<accession>A0A3C1KNL7</accession>
<reference evidence="4 5" key="1">
    <citation type="journal article" date="2018" name="Nat. Biotechnol.">
        <title>A standardized bacterial taxonomy based on genome phylogeny substantially revises the tree of life.</title>
        <authorList>
            <person name="Parks D.H."/>
            <person name="Chuvochina M."/>
            <person name="Waite D.W."/>
            <person name="Rinke C."/>
            <person name="Skarshewski A."/>
            <person name="Chaumeil P.A."/>
            <person name="Hugenholtz P."/>
        </authorList>
    </citation>
    <scope>NUCLEOTIDE SEQUENCE [LARGE SCALE GENOMIC DNA]</scope>
    <source>
        <strain evidence="4">UBA9158</strain>
    </source>
</reference>
<evidence type="ECO:0000256" key="2">
    <source>
        <dbReference type="SAM" id="SignalP"/>
    </source>
</evidence>
<name>A0A3C1KNL7_9GAMM</name>
<evidence type="ECO:0000313" key="5">
    <source>
        <dbReference type="Proteomes" id="UP000259273"/>
    </source>
</evidence>
<feature type="signal peptide" evidence="2">
    <location>
        <begin position="1"/>
        <end position="17"/>
    </location>
</feature>
<dbReference type="InterPro" id="IPR002491">
    <property type="entry name" value="ABC_transptr_periplasmic_BD"/>
</dbReference>
<protein>
    <submittedName>
        <fullName evidence="4">Cobalamin-binding protein</fullName>
    </submittedName>
</protein>
<evidence type="ECO:0000259" key="3">
    <source>
        <dbReference type="PROSITE" id="PS50983"/>
    </source>
</evidence>
<dbReference type="PANTHER" id="PTHR30535">
    <property type="entry name" value="VITAMIN B12-BINDING PROTEIN"/>
    <property type="match status" value="1"/>
</dbReference>
<evidence type="ECO:0000313" key="4">
    <source>
        <dbReference type="EMBL" id="HAN28300.1"/>
    </source>
</evidence>
<dbReference type="EMBL" id="DMND01000152">
    <property type="protein sequence ID" value="HAN28300.1"/>
    <property type="molecule type" value="Genomic_DNA"/>
</dbReference>
<keyword evidence="1 2" id="KW-0732">Signal</keyword>
<comment type="caution">
    <text evidence="4">The sequence shown here is derived from an EMBL/GenBank/DDBJ whole genome shotgun (WGS) entry which is preliminary data.</text>
</comment>
<dbReference type="STRING" id="1121937.GCA_000423125_00457"/>